<dbReference type="RefSeq" id="WP_354024351.1">
    <property type="nucleotide sequence ID" value="NZ_JBEPSJ010000001.1"/>
</dbReference>
<dbReference type="SUPFAM" id="SSF53597">
    <property type="entry name" value="Dihydrofolate reductase-like"/>
    <property type="match status" value="1"/>
</dbReference>
<evidence type="ECO:0000313" key="1">
    <source>
        <dbReference type="EMBL" id="MET4582204.1"/>
    </source>
</evidence>
<evidence type="ECO:0000313" key="2">
    <source>
        <dbReference type="Proteomes" id="UP001549257"/>
    </source>
</evidence>
<dbReference type="InterPro" id="IPR050765">
    <property type="entry name" value="Riboflavin_Biosynth_HTPR"/>
</dbReference>
<proteinExistence type="predicted"/>
<comment type="caution">
    <text evidence="1">The sequence shown here is derived from an EMBL/GenBank/DDBJ whole genome shotgun (WGS) entry which is preliminary data.</text>
</comment>
<reference evidence="1 2" key="1">
    <citation type="submission" date="2024-06" db="EMBL/GenBank/DDBJ databases">
        <title>Sorghum-associated microbial communities from plants grown in Nebraska, USA.</title>
        <authorList>
            <person name="Schachtman D."/>
        </authorList>
    </citation>
    <scope>NUCLEOTIDE SEQUENCE [LARGE SCALE GENOMIC DNA]</scope>
    <source>
        <strain evidence="1 2">2857</strain>
    </source>
</reference>
<sequence>MTTVYSSASMSLDGFIAYDDDNPGPLFDWYQTGDVEMTTASESVAFRLTAHSADYLREQTARLGALVVGRRLFDVTDGWTGTHPWGVPVVVVTHEAPADWNYPGSDHFHFVGGVAEAVARARGLAGERDVCVAAGDIGTQALEAGLLDEVRIDLAPVVLGSGRPYFTGGTSWMLGEPTTLIQTARVTHLIFPVQGAAAR</sequence>
<organism evidence="1 2">
    <name type="scientific">Conyzicola nivalis</name>
    <dbReference type="NCBI Taxonomy" id="1477021"/>
    <lineage>
        <taxon>Bacteria</taxon>
        <taxon>Bacillati</taxon>
        <taxon>Actinomycetota</taxon>
        <taxon>Actinomycetes</taxon>
        <taxon>Micrococcales</taxon>
        <taxon>Microbacteriaceae</taxon>
        <taxon>Conyzicola</taxon>
    </lineage>
</organism>
<dbReference type="EMBL" id="JBEPSJ010000001">
    <property type="protein sequence ID" value="MET4582204.1"/>
    <property type="molecule type" value="Genomic_DNA"/>
</dbReference>
<protein>
    <submittedName>
        <fullName evidence="1">Dihydrofolate reductase</fullName>
    </submittedName>
</protein>
<dbReference type="PANTHER" id="PTHR38011">
    <property type="entry name" value="DIHYDROFOLATE REDUCTASE FAMILY PROTEIN (AFU_ORTHOLOGUE AFUA_8G06820)"/>
    <property type="match status" value="1"/>
</dbReference>
<name>A0ABV2QMB7_9MICO</name>
<dbReference type="InterPro" id="IPR024072">
    <property type="entry name" value="DHFR-like_dom_sf"/>
</dbReference>
<dbReference type="PANTHER" id="PTHR38011:SF12">
    <property type="entry name" value="BIFUNCTIONAL DEAMINASE-REDUCTASE DOMAIN PROTEIN"/>
    <property type="match status" value="1"/>
</dbReference>
<dbReference type="Gene3D" id="3.40.430.10">
    <property type="entry name" value="Dihydrofolate Reductase, subunit A"/>
    <property type="match status" value="1"/>
</dbReference>
<accession>A0ABV2QMB7</accession>
<keyword evidence="2" id="KW-1185">Reference proteome</keyword>
<gene>
    <name evidence="1" type="ORF">ABIE21_001694</name>
</gene>
<dbReference type="Proteomes" id="UP001549257">
    <property type="component" value="Unassembled WGS sequence"/>
</dbReference>